<sequence>MASFDDLGKVAKSAYVLEAGSYVFYVGNNVRDAKKLDFTYDLAEAEVTAQYTSLAAPHKLEKRLLADGTYEALPT</sequence>
<name>A0A8I0H486_XANCI</name>
<dbReference type="EMBL" id="JAABFR010000310">
    <property type="protein sequence ID" value="MBD4335699.1"/>
    <property type="molecule type" value="Genomic_DNA"/>
</dbReference>
<dbReference type="Proteomes" id="UP000653002">
    <property type="component" value="Unassembled WGS sequence"/>
</dbReference>
<evidence type="ECO:0000313" key="1">
    <source>
        <dbReference type="EMBL" id="MBD4335699.1"/>
    </source>
</evidence>
<proteinExistence type="predicted"/>
<reference evidence="1" key="1">
    <citation type="submission" date="2020-01" db="EMBL/GenBank/DDBJ databases">
        <authorList>
            <person name="Richard D."/>
        </authorList>
    </citation>
    <scope>NUCLEOTIDE SEQUENCE</scope>
    <source>
        <strain evidence="1">JP541</strain>
    </source>
</reference>
<dbReference type="AlphaFoldDB" id="A0A8I0H486"/>
<accession>A0A8I0H486</accession>
<comment type="caution">
    <text evidence="1">The sequence shown here is derived from an EMBL/GenBank/DDBJ whole genome shotgun (WGS) entry which is preliminary data.</text>
</comment>
<organism evidence="1 2">
    <name type="scientific">Xanthomonas citri pv. citri</name>
    <dbReference type="NCBI Taxonomy" id="611301"/>
    <lineage>
        <taxon>Bacteria</taxon>
        <taxon>Pseudomonadati</taxon>
        <taxon>Pseudomonadota</taxon>
        <taxon>Gammaproteobacteria</taxon>
        <taxon>Lysobacterales</taxon>
        <taxon>Lysobacteraceae</taxon>
        <taxon>Xanthomonas</taxon>
    </lineage>
</organism>
<protein>
    <submittedName>
        <fullName evidence="1">Uncharacterized protein</fullName>
    </submittedName>
</protein>
<gene>
    <name evidence="1" type="ORF">GUH15_06410</name>
</gene>
<feature type="non-terminal residue" evidence="1">
    <location>
        <position position="75"/>
    </location>
</feature>
<evidence type="ECO:0000313" key="2">
    <source>
        <dbReference type="Proteomes" id="UP000653002"/>
    </source>
</evidence>